<reference evidence="11 12" key="1">
    <citation type="submission" date="2020-10" db="EMBL/GenBank/DDBJ databases">
        <title>Complete genome sequence of Paludibaculum fermentans P105T, a facultatively anaerobic acidobacterium capable of dissimilatory Fe(III) reduction.</title>
        <authorList>
            <person name="Dedysh S.N."/>
            <person name="Beletsky A.V."/>
            <person name="Kulichevskaya I.S."/>
            <person name="Mardanov A.V."/>
            <person name="Ravin N.V."/>
        </authorList>
    </citation>
    <scope>NUCLEOTIDE SEQUENCE [LARGE SCALE GENOMIC DNA]</scope>
    <source>
        <strain evidence="11 12">P105</strain>
    </source>
</reference>
<dbReference type="Gene3D" id="1.10.287.130">
    <property type="match status" value="1"/>
</dbReference>
<dbReference type="EMBL" id="CP063849">
    <property type="protein sequence ID" value="QOY88560.1"/>
    <property type="molecule type" value="Genomic_DNA"/>
</dbReference>
<protein>
    <recommendedName>
        <fullName evidence="3">histidine kinase</fullName>
        <ecNumber evidence="3">2.7.13.3</ecNumber>
    </recommendedName>
</protein>
<organism evidence="11 12">
    <name type="scientific">Paludibaculum fermentans</name>
    <dbReference type="NCBI Taxonomy" id="1473598"/>
    <lineage>
        <taxon>Bacteria</taxon>
        <taxon>Pseudomonadati</taxon>
        <taxon>Acidobacteriota</taxon>
        <taxon>Terriglobia</taxon>
        <taxon>Bryobacterales</taxon>
        <taxon>Bryobacteraceae</taxon>
        <taxon>Paludibaculum</taxon>
    </lineage>
</organism>
<dbReference type="SUPFAM" id="SSF158472">
    <property type="entry name" value="HAMP domain-like"/>
    <property type="match status" value="1"/>
</dbReference>
<keyword evidence="8" id="KW-0472">Membrane</keyword>
<dbReference type="EC" id="2.7.13.3" evidence="3"/>
<accession>A0A7S7NRU8</accession>
<keyword evidence="5" id="KW-0808">Transferase</keyword>
<evidence type="ECO:0000256" key="6">
    <source>
        <dbReference type="ARBA" id="ARBA00022777"/>
    </source>
</evidence>
<dbReference type="InterPro" id="IPR036890">
    <property type="entry name" value="HATPase_C_sf"/>
</dbReference>
<evidence type="ECO:0000256" key="1">
    <source>
        <dbReference type="ARBA" id="ARBA00000085"/>
    </source>
</evidence>
<dbReference type="CDD" id="cd00075">
    <property type="entry name" value="HATPase"/>
    <property type="match status" value="1"/>
</dbReference>
<dbReference type="InterPro" id="IPR003661">
    <property type="entry name" value="HisK_dim/P_dom"/>
</dbReference>
<dbReference type="Pfam" id="PF00672">
    <property type="entry name" value="HAMP"/>
    <property type="match status" value="1"/>
</dbReference>
<evidence type="ECO:0000256" key="3">
    <source>
        <dbReference type="ARBA" id="ARBA00012438"/>
    </source>
</evidence>
<dbReference type="RefSeq" id="WP_194450222.1">
    <property type="nucleotide sequence ID" value="NZ_CP063849.1"/>
</dbReference>
<dbReference type="Gene3D" id="3.30.565.10">
    <property type="entry name" value="Histidine kinase-like ATPase, C-terminal domain"/>
    <property type="match status" value="1"/>
</dbReference>
<keyword evidence="6" id="KW-0418">Kinase</keyword>
<sequence length="558" mass="61202">MTQHAIQLPRFGLAAKLAGCLLAAVIVCFTLFAYVLQRLEQKHLEALVSLSAERISDVVHSSAWQAMLHNDREMLYSMIRDIGREPGIRKLRIINEEGQVRHSTDPKEIGSMVDKGAESCYACHAQSRPLTKLARHDRARIFTGADGRRTLAVIRPIENATECSNAACHAHPAERRILGVIDAHLALDAVDAQLAEHRTQAYSFTTATAFFACLLSIGFVWWFVHRPMRELMVGTLNLAQGHFDHRIEVHSTDEMGVLATSFNEMAAELEEAHSELTRWAHTLETRVQQKTAELETAHKGLIHTEKMASLGRLAATVAHEVNNPLFGMLTYARLTLKDLRKPDLDEATRQRMTESLQVIERESRRCGELMKNLLAFARQSPPQRAPVQVNMVVERAVTLIAHQLDLAQTVLIKELDPSLPEVQCDAGQIQQVLIVLVVNASEALGKGGEIRVITEAAPAGQGIVLRVKDNGPGIPSTIQQQIFEPFFSTKDNQHRTGLGLAVAKGIVDRHGGTLAVQSLPGQGAEFIVHLPLCAPAETPGGPAPAARTADPTSQGTNV</sequence>
<dbReference type="GO" id="GO:0016020">
    <property type="term" value="C:membrane"/>
    <property type="evidence" value="ECO:0007669"/>
    <property type="project" value="UniProtKB-SubCell"/>
</dbReference>
<feature type="domain" description="HAMP" evidence="10">
    <location>
        <begin position="222"/>
        <end position="274"/>
    </location>
</feature>
<comment type="catalytic activity">
    <reaction evidence="1">
        <text>ATP + protein L-histidine = ADP + protein N-phospho-L-histidine.</text>
        <dbReference type="EC" id="2.7.13.3"/>
    </reaction>
</comment>
<dbReference type="GO" id="GO:0000155">
    <property type="term" value="F:phosphorelay sensor kinase activity"/>
    <property type="evidence" value="ECO:0007669"/>
    <property type="project" value="InterPro"/>
</dbReference>
<dbReference type="Proteomes" id="UP000593892">
    <property type="component" value="Chromosome"/>
</dbReference>
<gene>
    <name evidence="11" type="ORF">IRI77_00940</name>
</gene>
<evidence type="ECO:0000256" key="7">
    <source>
        <dbReference type="SAM" id="MobiDB-lite"/>
    </source>
</evidence>
<proteinExistence type="predicted"/>
<dbReference type="SMART" id="SM00388">
    <property type="entry name" value="HisKA"/>
    <property type="match status" value="1"/>
</dbReference>
<comment type="subcellular location">
    <subcellularLocation>
        <location evidence="2">Membrane</location>
    </subcellularLocation>
</comment>
<evidence type="ECO:0000256" key="2">
    <source>
        <dbReference type="ARBA" id="ARBA00004370"/>
    </source>
</evidence>
<feature type="domain" description="Histidine kinase" evidence="9">
    <location>
        <begin position="316"/>
        <end position="534"/>
    </location>
</feature>
<feature type="compositionally biased region" description="Low complexity" evidence="7">
    <location>
        <begin position="538"/>
        <end position="552"/>
    </location>
</feature>
<dbReference type="SMART" id="SM00304">
    <property type="entry name" value="HAMP"/>
    <property type="match status" value="1"/>
</dbReference>
<dbReference type="CDD" id="cd00082">
    <property type="entry name" value="HisKA"/>
    <property type="match status" value="1"/>
</dbReference>
<dbReference type="PANTHER" id="PTHR43065:SF42">
    <property type="entry name" value="TWO-COMPONENT SENSOR PPRA"/>
    <property type="match status" value="1"/>
</dbReference>
<dbReference type="InterPro" id="IPR005467">
    <property type="entry name" value="His_kinase_dom"/>
</dbReference>
<dbReference type="Pfam" id="PF02518">
    <property type="entry name" value="HATPase_c"/>
    <property type="match status" value="1"/>
</dbReference>
<dbReference type="InterPro" id="IPR036097">
    <property type="entry name" value="HisK_dim/P_sf"/>
</dbReference>
<keyword evidence="8" id="KW-1133">Transmembrane helix</keyword>
<feature type="transmembrane region" description="Helical" evidence="8">
    <location>
        <begin position="201"/>
        <end position="224"/>
    </location>
</feature>
<evidence type="ECO:0000313" key="11">
    <source>
        <dbReference type="EMBL" id="QOY88560.1"/>
    </source>
</evidence>
<evidence type="ECO:0000259" key="9">
    <source>
        <dbReference type="PROSITE" id="PS50109"/>
    </source>
</evidence>
<evidence type="ECO:0000256" key="5">
    <source>
        <dbReference type="ARBA" id="ARBA00022679"/>
    </source>
</evidence>
<dbReference type="AlphaFoldDB" id="A0A7S7NRU8"/>
<dbReference type="SUPFAM" id="SSF55874">
    <property type="entry name" value="ATPase domain of HSP90 chaperone/DNA topoisomerase II/histidine kinase"/>
    <property type="match status" value="1"/>
</dbReference>
<dbReference type="KEGG" id="pfer:IRI77_00940"/>
<dbReference type="PROSITE" id="PS50109">
    <property type="entry name" value="HIS_KIN"/>
    <property type="match status" value="1"/>
</dbReference>
<dbReference type="PROSITE" id="PS50885">
    <property type="entry name" value="HAMP"/>
    <property type="match status" value="1"/>
</dbReference>
<dbReference type="SUPFAM" id="SSF47384">
    <property type="entry name" value="Homodimeric domain of signal transducing histidine kinase"/>
    <property type="match status" value="1"/>
</dbReference>
<dbReference type="InterPro" id="IPR003594">
    <property type="entry name" value="HATPase_dom"/>
</dbReference>
<dbReference type="CDD" id="cd06225">
    <property type="entry name" value="HAMP"/>
    <property type="match status" value="1"/>
</dbReference>
<evidence type="ECO:0000256" key="4">
    <source>
        <dbReference type="ARBA" id="ARBA00022553"/>
    </source>
</evidence>
<keyword evidence="8" id="KW-0812">Transmembrane</keyword>
<dbReference type="InterPro" id="IPR004358">
    <property type="entry name" value="Sig_transdc_His_kin-like_C"/>
</dbReference>
<dbReference type="PRINTS" id="PR00344">
    <property type="entry name" value="BCTRLSENSOR"/>
</dbReference>
<dbReference type="Pfam" id="PF00512">
    <property type="entry name" value="HisKA"/>
    <property type="match status" value="1"/>
</dbReference>
<evidence type="ECO:0000256" key="8">
    <source>
        <dbReference type="SAM" id="Phobius"/>
    </source>
</evidence>
<dbReference type="SMART" id="SM00387">
    <property type="entry name" value="HATPase_c"/>
    <property type="match status" value="1"/>
</dbReference>
<evidence type="ECO:0000313" key="12">
    <source>
        <dbReference type="Proteomes" id="UP000593892"/>
    </source>
</evidence>
<dbReference type="Gene3D" id="6.10.340.10">
    <property type="match status" value="1"/>
</dbReference>
<keyword evidence="12" id="KW-1185">Reference proteome</keyword>
<evidence type="ECO:0000259" key="10">
    <source>
        <dbReference type="PROSITE" id="PS50885"/>
    </source>
</evidence>
<feature type="transmembrane region" description="Helical" evidence="8">
    <location>
        <begin position="13"/>
        <end position="36"/>
    </location>
</feature>
<dbReference type="Gene3D" id="3.30.450.290">
    <property type="match status" value="1"/>
</dbReference>
<feature type="region of interest" description="Disordered" evidence="7">
    <location>
        <begin position="538"/>
        <end position="558"/>
    </location>
</feature>
<name>A0A7S7NRU8_PALFE</name>
<keyword evidence="4" id="KW-0597">Phosphoprotein</keyword>
<dbReference type="InterPro" id="IPR003660">
    <property type="entry name" value="HAMP_dom"/>
</dbReference>
<dbReference type="PANTHER" id="PTHR43065">
    <property type="entry name" value="SENSOR HISTIDINE KINASE"/>
    <property type="match status" value="1"/>
</dbReference>